<evidence type="ECO:0000313" key="3">
    <source>
        <dbReference type="EMBL" id="GGB18625.1"/>
    </source>
</evidence>
<gene>
    <name evidence="3" type="ORF">GCM10011511_48020</name>
</gene>
<dbReference type="PROSITE" id="PS51257">
    <property type="entry name" value="PROKAR_LIPOPROTEIN"/>
    <property type="match status" value="1"/>
</dbReference>
<evidence type="ECO:0000259" key="2">
    <source>
        <dbReference type="Pfam" id="PF13360"/>
    </source>
</evidence>
<accession>A0A8J2UHJ5</accession>
<feature type="chain" id="PRO_5035231590" description="Pyrrolo-quinoline quinone repeat domain-containing protein" evidence="1">
    <location>
        <begin position="20"/>
        <end position="582"/>
    </location>
</feature>
<keyword evidence="4" id="KW-1185">Reference proteome</keyword>
<dbReference type="InterPro" id="IPR015943">
    <property type="entry name" value="WD40/YVTN_repeat-like_dom_sf"/>
</dbReference>
<feature type="domain" description="Pyrrolo-quinoline quinone repeat" evidence="2">
    <location>
        <begin position="350"/>
        <end position="435"/>
    </location>
</feature>
<sequence length="582" mass="61046">MNRISARLLLSSRASRAVAGFLVFLAGCTRTITPPTPSTTPTPVPPPSSAKVITSFIIKATDNPAILTADITASITSDSINLVFAKGVNITNLIPTISFTGKTVSPASKTSQNFGTTLNYIVTAQDSSNKIYHVLVNFVSSDKSITGFSFRASDNSSNLSADVSGFIGADTIALTVPFATKLTALVPYITTTGKTVSPTSLTPQDFTNPVKYTVTATDGTTKTYMAVVTAALPPPAGTIFVAAPNQTAFVKNGYLYAIDAATGKAKWSYYDNSAPIWPAPTVAGGKVYEADFTGNLLAFDQTTGSLLSSYLTSPNNHLQSNPTVVNGTLYIGGADSFFYAVNTNPWTPDWKIKLGKASSGSPTVDNGVVYFANDQLYAVNSSTGAIIWGVNPSSDSSAVYPGNPAVANGIVYFGSSDRNVYAMDAATGHLVWKYYTGDVVNASPTVANGIVYVTGGFDNLYALNAATGTLKWSYSDGYVLASPCVANGSVYIASTSQYLHALDAGTGNLKWSYHSVVGLENTPLYFNGSVIFSSANNLLSVNSTTGTLNWTFSTGNPYPFTGLCAVDTAGNIFHTSDSGDQN</sequence>
<dbReference type="PANTHER" id="PTHR34512">
    <property type="entry name" value="CELL SURFACE PROTEIN"/>
    <property type="match status" value="1"/>
</dbReference>
<proteinExistence type="predicted"/>
<organism evidence="3 4">
    <name type="scientific">Puia dinghuensis</name>
    <dbReference type="NCBI Taxonomy" id="1792502"/>
    <lineage>
        <taxon>Bacteria</taxon>
        <taxon>Pseudomonadati</taxon>
        <taxon>Bacteroidota</taxon>
        <taxon>Chitinophagia</taxon>
        <taxon>Chitinophagales</taxon>
        <taxon>Chitinophagaceae</taxon>
        <taxon>Puia</taxon>
    </lineage>
</organism>
<protein>
    <recommendedName>
        <fullName evidence="2">Pyrrolo-quinoline quinone repeat domain-containing protein</fullName>
    </recommendedName>
</protein>
<dbReference type="Pfam" id="PF13360">
    <property type="entry name" value="PQQ_2"/>
    <property type="match status" value="3"/>
</dbReference>
<dbReference type="SUPFAM" id="SSF50998">
    <property type="entry name" value="Quinoprotein alcohol dehydrogenase-like"/>
    <property type="match status" value="2"/>
</dbReference>
<feature type="domain" description="Pyrrolo-quinoline quinone repeat" evidence="2">
    <location>
        <begin position="441"/>
        <end position="551"/>
    </location>
</feature>
<dbReference type="Gene3D" id="2.130.10.10">
    <property type="entry name" value="YVTN repeat-like/Quinoprotein amine dehydrogenase"/>
    <property type="match status" value="1"/>
</dbReference>
<dbReference type="SMART" id="SM00564">
    <property type="entry name" value="PQQ"/>
    <property type="match status" value="8"/>
</dbReference>
<keyword evidence="1" id="KW-0732">Signal</keyword>
<name>A0A8J2UHJ5_9BACT</name>
<comment type="caution">
    <text evidence="3">The sequence shown here is derived from an EMBL/GenBank/DDBJ whole genome shotgun (WGS) entry which is preliminary data.</text>
</comment>
<dbReference type="Gene3D" id="2.60.40.2340">
    <property type="match status" value="2"/>
</dbReference>
<dbReference type="InterPro" id="IPR002372">
    <property type="entry name" value="PQQ_rpt_dom"/>
</dbReference>
<dbReference type="RefSeq" id="WP_188936577.1">
    <property type="nucleotide sequence ID" value="NZ_BMJC01000005.1"/>
</dbReference>
<dbReference type="Gene3D" id="2.40.10.480">
    <property type="match status" value="2"/>
</dbReference>
<evidence type="ECO:0000313" key="4">
    <source>
        <dbReference type="Proteomes" id="UP000607559"/>
    </source>
</evidence>
<evidence type="ECO:0000256" key="1">
    <source>
        <dbReference type="SAM" id="SignalP"/>
    </source>
</evidence>
<feature type="signal peptide" evidence="1">
    <location>
        <begin position="1"/>
        <end position="19"/>
    </location>
</feature>
<dbReference type="InterPro" id="IPR018391">
    <property type="entry name" value="PQQ_b-propeller_rpt"/>
</dbReference>
<reference evidence="3" key="1">
    <citation type="journal article" date="2014" name="Int. J. Syst. Evol. Microbiol.">
        <title>Complete genome sequence of Corynebacterium casei LMG S-19264T (=DSM 44701T), isolated from a smear-ripened cheese.</title>
        <authorList>
            <consortium name="US DOE Joint Genome Institute (JGI-PGF)"/>
            <person name="Walter F."/>
            <person name="Albersmeier A."/>
            <person name="Kalinowski J."/>
            <person name="Ruckert C."/>
        </authorList>
    </citation>
    <scope>NUCLEOTIDE SEQUENCE</scope>
    <source>
        <strain evidence="3">CGMCC 1.15448</strain>
    </source>
</reference>
<reference evidence="3" key="2">
    <citation type="submission" date="2020-09" db="EMBL/GenBank/DDBJ databases">
        <authorList>
            <person name="Sun Q."/>
            <person name="Zhou Y."/>
        </authorList>
    </citation>
    <scope>NUCLEOTIDE SEQUENCE</scope>
    <source>
        <strain evidence="3">CGMCC 1.15448</strain>
    </source>
</reference>
<dbReference type="AlphaFoldDB" id="A0A8J2UHJ5"/>
<dbReference type="Proteomes" id="UP000607559">
    <property type="component" value="Unassembled WGS sequence"/>
</dbReference>
<feature type="domain" description="Pyrrolo-quinoline quinone repeat" evidence="2">
    <location>
        <begin position="235"/>
        <end position="342"/>
    </location>
</feature>
<dbReference type="EMBL" id="BMJC01000005">
    <property type="protein sequence ID" value="GGB18625.1"/>
    <property type="molecule type" value="Genomic_DNA"/>
</dbReference>
<dbReference type="PANTHER" id="PTHR34512:SF30">
    <property type="entry name" value="OUTER MEMBRANE PROTEIN ASSEMBLY FACTOR BAMB"/>
    <property type="match status" value="1"/>
</dbReference>
<dbReference type="InterPro" id="IPR011047">
    <property type="entry name" value="Quinoprotein_ADH-like_sf"/>
</dbReference>